<dbReference type="InterPro" id="IPR005248">
    <property type="entry name" value="NadD/NMNAT"/>
</dbReference>
<dbReference type="GeneID" id="3864821"/>
<dbReference type="eggNOG" id="ENOG502S7Z1">
    <property type="taxonomic scope" value="Eukaryota"/>
</dbReference>
<dbReference type="VEuPathDB" id="PiroplasmaDB:TA18745"/>
<dbReference type="Gene3D" id="3.40.50.620">
    <property type="entry name" value="HUPs"/>
    <property type="match status" value="1"/>
</dbReference>
<dbReference type="UniPathway" id="UPA00253">
    <property type="reaction ID" value="UER00600"/>
</dbReference>
<keyword evidence="5" id="KW-0547">Nucleotide-binding</keyword>
<name>Q4UBD9_THEAN</name>
<dbReference type="InterPro" id="IPR014729">
    <property type="entry name" value="Rossmann-like_a/b/a_fold"/>
</dbReference>
<evidence type="ECO:0000256" key="7">
    <source>
        <dbReference type="ARBA" id="ARBA00023027"/>
    </source>
</evidence>
<evidence type="ECO:0000313" key="10">
    <source>
        <dbReference type="Proteomes" id="UP000001950"/>
    </source>
</evidence>
<evidence type="ECO:0000313" key="9">
    <source>
        <dbReference type="EMBL" id="CAI75862.1"/>
    </source>
</evidence>
<dbReference type="SUPFAM" id="SSF52374">
    <property type="entry name" value="Nucleotidylyl transferase"/>
    <property type="match status" value="1"/>
</dbReference>
<dbReference type="CDD" id="cd02165">
    <property type="entry name" value="NMNAT"/>
    <property type="match status" value="1"/>
</dbReference>
<dbReference type="InParanoid" id="Q4UBD9"/>
<keyword evidence="6" id="KW-0067">ATP-binding</keyword>
<evidence type="ECO:0000256" key="4">
    <source>
        <dbReference type="ARBA" id="ARBA00022695"/>
    </source>
</evidence>
<gene>
    <name evidence="9" type="ORF">TA18745</name>
</gene>
<keyword evidence="2" id="KW-0662">Pyridine nucleotide biosynthesis</keyword>
<dbReference type="InterPro" id="IPR004821">
    <property type="entry name" value="Cyt_trans-like"/>
</dbReference>
<dbReference type="AlphaFoldDB" id="Q4UBD9"/>
<evidence type="ECO:0000256" key="2">
    <source>
        <dbReference type="ARBA" id="ARBA00022642"/>
    </source>
</evidence>
<keyword evidence="7" id="KW-0520">NAD</keyword>
<organism evidence="9 10">
    <name type="scientific">Theileria annulata</name>
    <dbReference type="NCBI Taxonomy" id="5874"/>
    <lineage>
        <taxon>Eukaryota</taxon>
        <taxon>Sar</taxon>
        <taxon>Alveolata</taxon>
        <taxon>Apicomplexa</taxon>
        <taxon>Aconoidasida</taxon>
        <taxon>Piroplasmida</taxon>
        <taxon>Theileriidae</taxon>
        <taxon>Theileria</taxon>
    </lineage>
</organism>
<dbReference type="GO" id="GO:0005524">
    <property type="term" value="F:ATP binding"/>
    <property type="evidence" value="ECO:0007669"/>
    <property type="project" value="UniProtKB-KW"/>
</dbReference>
<dbReference type="EMBL" id="CR940352">
    <property type="protein sequence ID" value="CAI75862.1"/>
    <property type="molecule type" value="Genomic_DNA"/>
</dbReference>
<evidence type="ECO:0000259" key="8">
    <source>
        <dbReference type="Pfam" id="PF01467"/>
    </source>
</evidence>
<evidence type="ECO:0000256" key="3">
    <source>
        <dbReference type="ARBA" id="ARBA00022679"/>
    </source>
</evidence>
<accession>Q4UBD9</accession>
<dbReference type="OrthoDB" id="422187at2759"/>
<dbReference type="STRING" id="5874.Q4UBD9"/>
<dbReference type="RefSeq" id="XP_955338.1">
    <property type="nucleotide sequence ID" value="XM_950245.1"/>
</dbReference>
<dbReference type="GO" id="GO:0070566">
    <property type="term" value="F:adenylyltransferase activity"/>
    <property type="evidence" value="ECO:0007669"/>
    <property type="project" value="UniProtKB-ARBA"/>
</dbReference>
<dbReference type="Pfam" id="PF01467">
    <property type="entry name" value="CTP_transf_like"/>
    <property type="match status" value="1"/>
</dbReference>
<evidence type="ECO:0000256" key="1">
    <source>
        <dbReference type="ARBA" id="ARBA00004790"/>
    </source>
</evidence>
<keyword evidence="4" id="KW-0548">Nucleotidyltransferase</keyword>
<keyword evidence="3" id="KW-0808">Transferase</keyword>
<protein>
    <submittedName>
        <fullName evidence="9">Nicotinate-nucleotide adenylyltransferase-like protein, putative</fullName>
    </submittedName>
</protein>
<feature type="domain" description="Cytidyltransferase-like" evidence="8">
    <location>
        <begin position="9"/>
        <end position="197"/>
    </location>
</feature>
<dbReference type="KEGG" id="tan:TA18745"/>
<dbReference type="GO" id="GO:0009435">
    <property type="term" value="P:NAD+ biosynthetic process"/>
    <property type="evidence" value="ECO:0007669"/>
    <property type="project" value="UniProtKB-UniPathway"/>
</dbReference>
<sequence length="221" mass="25872">MSAMTNVLLFCGAFDPITTGHMIMLDLCIKTNFFSEIRIMPSGKRTDKQYKVTDEHRTEMCKIAIDLFKKEYSNVNISISDYELNLTKNVDTYFTMKHFNETETDKNFYFFMGSDILPQMFDWLVSVHYILTYTYVIIVPYSDELIKIAHFLIAYREDFKIKQEDLDKLQSYKLLDKLLEDQNQQTQTSSASSTEARNNLKNGHVIHNLTILSSYILNLVM</sequence>
<dbReference type="Proteomes" id="UP000001950">
    <property type="component" value="Chromosome 3"/>
</dbReference>
<comment type="pathway">
    <text evidence="1">Cofactor biosynthesis; NAD(+) biosynthesis.</text>
</comment>
<proteinExistence type="predicted"/>
<evidence type="ECO:0000256" key="6">
    <source>
        <dbReference type="ARBA" id="ARBA00022840"/>
    </source>
</evidence>
<dbReference type="PANTHER" id="PTHR39321">
    <property type="entry name" value="NICOTINATE-NUCLEOTIDE ADENYLYLTRANSFERASE-RELATED"/>
    <property type="match status" value="1"/>
</dbReference>
<evidence type="ECO:0000256" key="5">
    <source>
        <dbReference type="ARBA" id="ARBA00022741"/>
    </source>
</evidence>
<dbReference type="OMA" id="TEMCKIA"/>
<dbReference type="PANTHER" id="PTHR39321:SF3">
    <property type="entry name" value="PHOSPHOPANTETHEINE ADENYLYLTRANSFERASE"/>
    <property type="match status" value="1"/>
</dbReference>
<reference evidence="9 10" key="1">
    <citation type="journal article" date="2005" name="Science">
        <title>Genome of the host-cell transforming parasite Theileria annulata compared with T. parva.</title>
        <authorList>
            <person name="Pain A."/>
            <person name="Renauld H."/>
            <person name="Berriman M."/>
            <person name="Murphy L."/>
            <person name="Yeats C.A."/>
            <person name="Weir W."/>
            <person name="Kerhornou A."/>
            <person name="Aslett M."/>
            <person name="Bishop R."/>
            <person name="Bouchier C."/>
            <person name="Cochet M."/>
            <person name="Coulson R.M.R."/>
            <person name="Cronin A."/>
            <person name="de Villiers E.P."/>
            <person name="Fraser A."/>
            <person name="Fosker N."/>
            <person name="Gardner M."/>
            <person name="Goble A."/>
            <person name="Griffiths-Jones S."/>
            <person name="Harris D.E."/>
            <person name="Katzer F."/>
            <person name="Larke N."/>
            <person name="Lord A."/>
            <person name="Maser P."/>
            <person name="McKellar S."/>
            <person name="Mooney P."/>
            <person name="Morton F."/>
            <person name="Nene V."/>
            <person name="O'Neil S."/>
            <person name="Price C."/>
            <person name="Quail M.A."/>
            <person name="Rabbinowitsch E."/>
            <person name="Rawlings N.D."/>
            <person name="Rutter S."/>
            <person name="Saunders D."/>
            <person name="Seeger K."/>
            <person name="Shah T."/>
            <person name="Squares R."/>
            <person name="Squares S."/>
            <person name="Tivey A."/>
            <person name="Walker A.R."/>
            <person name="Woodward J."/>
            <person name="Dobbelaere D.A.E."/>
            <person name="Langsley G."/>
            <person name="Rajandream M.A."/>
            <person name="McKeever D."/>
            <person name="Shiels B."/>
            <person name="Tait A."/>
            <person name="Barrell B.G."/>
            <person name="Hall N."/>
        </authorList>
    </citation>
    <scope>NUCLEOTIDE SEQUENCE [LARGE SCALE GENOMIC DNA]</scope>
    <source>
        <strain evidence="10">Ankara</strain>
    </source>
</reference>
<keyword evidence="10" id="KW-1185">Reference proteome</keyword>